<dbReference type="CDD" id="cd03467">
    <property type="entry name" value="Rieske"/>
    <property type="match status" value="1"/>
</dbReference>
<dbReference type="InterPro" id="IPR036922">
    <property type="entry name" value="Rieske_2Fe-2S_sf"/>
</dbReference>
<dbReference type="GO" id="GO:0051537">
    <property type="term" value="F:2 iron, 2 sulfur cluster binding"/>
    <property type="evidence" value="ECO:0007669"/>
    <property type="project" value="UniProtKB-KW"/>
</dbReference>
<evidence type="ECO:0000313" key="7">
    <source>
        <dbReference type="Proteomes" id="UP000199025"/>
    </source>
</evidence>
<keyword evidence="4" id="KW-0411">Iron-sulfur</keyword>
<dbReference type="GO" id="GO:0016705">
    <property type="term" value="F:oxidoreductase activity, acting on paired donors, with incorporation or reduction of molecular oxygen"/>
    <property type="evidence" value="ECO:0007669"/>
    <property type="project" value="UniProtKB-ARBA"/>
</dbReference>
<dbReference type="SUPFAM" id="SSF50022">
    <property type="entry name" value="ISP domain"/>
    <property type="match status" value="1"/>
</dbReference>
<evidence type="ECO:0000313" key="6">
    <source>
        <dbReference type="EMBL" id="SFJ17398.1"/>
    </source>
</evidence>
<evidence type="ECO:0000256" key="1">
    <source>
        <dbReference type="ARBA" id="ARBA00022714"/>
    </source>
</evidence>
<dbReference type="PANTHER" id="PTHR43546:SF8">
    <property type="entry name" value="METALLO-BETA-LACTAMASE DOMAIN-CONTAINING PROTEIN"/>
    <property type="match status" value="1"/>
</dbReference>
<dbReference type="PANTHER" id="PTHR43546">
    <property type="entry name" value="UPF0173 METAL-DEPENDENT HYDROLASE MJ1163-RELATED"/>
    <property type="match status" value="1"/>
</dbReference>
<evidence type="ECO:0000256" key="2">
    <source>
        <dbReference type="ARBA" id="ARBA00022723"/>
    </source>
</evidence>
<dbReference type="GO" id="GO:0006054">
    <property type="term" value="P:N-acetylneuraminate metabolic process"/>
    <property type="evidence" value="ECO:0007669"/>
    <property type="project" value="UniProtKB-UniPathway"/>
</dbReference>
<dbReference type="EMBL" id="FORP01000003">
    <property type="protein sequence ID" value="SFJ17398.1"/>
    <property type="molecule type" value="Genomic_DNA"/>
</dbReference>
<name>A0A1I3P777_9PSEU</name>
<dbReference type="PROSITE" id="PS51296">
    <property type="entry name" value="RIESKE"/>
    <property type="match status" value="1"/>
</dbReference>
<dbReference type="GO" id="GO:0046872">
    <property type="term" value="F:metal ion binding"/>
    <property type="evidence" value="ECO:0007669"/>
    <property type="project" value="UniProtKB-KW"/>
</dbReference>
<keyword evidence="2" id="KW-0479">Metal-binding</keyword>
<dbReference type="Proteomes" id="UP000199025">
    <property type="component" value="Unassembled WGS sequence"/>
</dbReference>
<dbReference type="GO" id="GO:0004497">
    <property type="term" value="F:monooxygenase activity"/>
    <property type="evidence" value="ECO:0007669"/>
    <property type="project" value="UniProtKB-ARBA"/>
</dbReference>
<dbReference type="AlphaFoldDB" id="A0A1I3P777"/>
<dbReference type="InterPro" id="IPR036866">
    <property type="entry name" value="RibonucZ/Hydroxyglut_hydro"/>
</dbReference>
<evidence type="ECO:0000259" key="5">
    <source>
        <dbReference type="PROSITE" id="PS51296"/>
    </source>
</evidence>
<dbReference type="Gene3D" id="2.102.10.10">
    <property type="entry name" value="Rieske [2Fe-2S] iron-sulphur domain"/>
    <property type="match status" value="1"/>
</dbReference>
<evidence type="ECO:0000256" key="4">
    <source>
        <dbReference type="ARBA" id="ARBA00023014"/>
    </source>
</evidence>
<dbReference type="UniPathway" id="UPA00628"/>
<accession>A0A1I3P777</accession>
<dbReference type="InterPro" id="IPR050114">
    <property type="entry name" value="UPF0173_UPF0282_UlaG_hydrolase"/>
</dbReference>
<evidence type="ECO:0000256" key="3">
    <source>
        <dbReference type="ARBA" id="ARBA00023004"/>
    </source>
</evidence>
<feature type="domain" description="Rieske" evidence="5">
    <location>
        <begin position="436"/>
        <end position="483"/>
    </location>
</feature>
<keyword evidence="3" id="KW-0408">Iron</keyword>
<keyword evidence="7" id="KW-1185">Reference proteome</keyword>
<reference evidence="6 7" key="1">
    <citation type="submission" date="2016-10" db="EMBL/GenBank/DDBJ databases">
        <authorList>
            <person name="de Groot N.N."/>
        </authorList>
    </citation>
    <scope>NUCLEOTIDE SEQUENCE [LARGE SCALE GENOMIC DNA]</scope>
    <source>
        <strain evidence="6 7">DSM 44468</strain>
    </source>
</reference>
<gene>
    <name evidence="6" type="ORF">SAMN05421835_103306</name>
</gene>
<organism evidence="6 7">
    <name type="scientific">Amycolatopsis sacchari</name>
    <dbReference type="NCBI Taxonomy" id="115433"/>
    <lineage>
        <taxon>Bacteria</taxon>
        <taxon>Bacillati</taxon>
        <taxon>Actinomycetota</taxon>
        <taxon>Actinomycetes</taxon>
        <taxon>Pseudonocardiales</taxon>
        <taxon>Pseudonocardiaceae</taxon>
        <taxon>Amycolatopsis</taxon>
    </lineage>
</organism>
<dbReference type="Gene3D" id="3.60.15.10">
    <property type="entry name" value="Ribonuclease Z/Hydroxyacylglutathione hydrolase-like"/>
    <property type="match status" value="1"/>
</dbReference>
<sequence length="501" mass="57106">MSTIRYLGHAGFVVEHRGTRILMDPWFFPAFLGSWFPYPDNRFLLDDVVSGEFDYLYVSHAHEDHYDEELLRKLDRSTKVIVAKYRSKVMVRHFRDLGFENVTALAHRESLELGPGLTATMLLDTSHKEDSGLLLDLDGFRFLDLNDCNTPMSELPGDIDLLAAQFSGAMWYPNCYDYPPAVMAEKVAGVRADLMDTLYRKVKLTGAKAYLPSAGPACFLDPELTQYNDRDATIFPVWEQVAEGFAQACPETDVVRLGPGDYLDVGNGIAVHAGGPLEEDLDAYRERRRDEWAEFHAGPEPEVSLREIEQYFHTLQTWNKRFLGDFSKDIRLVAGTADWDVRLGRLAEHFVIEGEEPYDPEYTLLVSPRVLRAIVDGRTGWEEALLSMRIGLHREPDVFDLTFMGLLRYGNHPAQTMQMLRERQNTETIERDGLRLQRFCPHAGEDLTFAEISGGRIECPRHHWIWDARTGECVDKASLPLRVEVLDEQALRKTENASGSE</sequence>
<dbReference type="OrthoDB" id="6988582at2"/>
<keyword evidence="1" id="KW-0001">2Fe-2S</keyword>
<dbReference type="SUPFAM" id="SSF56281">
    <property type="entry name" value="Metallo-hydrolase/oxidoreductase"/>
    <property type="match status" value="1"/>
</dbReference>
<protein>
    <submittedName>
        <fullName evidence="6">UDP-MurNAc hydroxylase</fullName>
    </submittedName>
</protein>
<dbReference type="Pfam" id="PF13483">
    <property type="entry name" value="Lactamase_B_3"/>
    <property type="match status" value="1"/>
</dbReference>
<proteinExistence type="predicted"/>
<dbReference type="RefSeq" id="WP_091505120.1">
    <property type="nucleotide sequence ID" value="NZ_CBDRCA010000026.1"/>
</dbReference>
<dbReference type="Pfam" id="PF00355">
    <property type="entry name" value="Rieske"/>
    <property type="match status" value="1"/>
</dbReference>
<dbReference type="STRING" id="115433.SAMN05421835_103306"/>
<dbReference type="InterPro" id="IPR017941">
    <property type="entry name" value="Rieske_2Fe-2S"/>
</dbReference>